<dbReference type="Gene3D" id="2.170.130.10">
    <property type="entry name" value="TonB-dependent receptor, plug domain"/>
    <property type="match status" value="1"/>
</dbReference>
<evidence type="ECO:0000256" key="4">
    <source>
        <dbReference type="ARBA" id="ARBA00022452"/>
    </source>
</evidence>
<evidence type="ECO:0000256" key="13">
    <source>
        <dbReference type="ARBA" id="ARBA00023237"/>
    </source>
</evidence>
<comment type="subcellular location">
    <subcellularLocation>
        <location evidence="1 14">Cell outer membrane</location>
        <topology evidence="1 14">Multi-pass membrane protein</topology>
    </subcellularLocation>
</comment>
<evidence type="ECO:0000256" key="1">
    <source>
        <dbReference type="ARBA" id="ARBA00004571"/>
    </source>
</evidence>
<dbReference type="PROSITE" id="PS52016">
    <property type="entry name" value="TONB_DEPENDENT_REC_3"/>
    <property type="match status" value="1"/>
</dbReference>
<evidence type="ECO:0000256" key="15">
    <source>
        <dbReference type="RuleBase" id="RU003357"/>
    </source>
</evidence>
<keyword evidence="9" id="KW-0406">Ion transport</keyword>
<evidence type="ECO:0000313" key="18">
    <source>
        <dbReference type="EMBL" id="MDP8568321.1"/>
    </source>
</evidence>
<feature type="domain" description="Secretin/TonB short N-terminal" evidence="17">
    <location>
        <begin position="70"/>
        <end position="120"/>
    </location>
</feature>
<comment type="caution">
    <text evidence="18">The sequence shown here is derived from an EMBL/GenBank/DDBJ whole genome shotgun (WGS) entry which is preliminary data.</text>
</comment>
<accession>A0ABT9JUP1</accession>
<dbReference type="Pfam" id="PF00593">
    <property type="entry name" value="TonB_dep_Rec_b-barrel"/>
    <property type="match status" value="1"/>
</dbReference>
<evidence type="ECO:0000259" key="17">
    <source>
        <dbReference type="SMART" id="SM00965"/>
    </source>
</evidence>
<keyword evidence="4 14" id="KW-1134">Transmembrane beta strand</keyword>
<dbReference type="InterPro" id="IPR011662">
    <property type="entry name" value="Secretin/TonB_short_N"/>
</dbReference>
<dbReference type="SMART" id="SM00965">
    <property type="entry name" value="STN"/>
    <property type="match status" value="1"/>
</dbReference>
<name>A0ABT9JUP1_9PROT</name>
<evidence type="ECO:0000256" key="9">
    <source>
        <dbReference type="ARBA" id="ARBA00023065"/>
    </source>
</evidence>
<dbReference type="PANTHER" id="PTHR32552">
    <property type="entry name" value="FERRICHROME IRON RECEPTOR-RELATED"/>
    <property type="match status" value="1"/>
</dbReference>
<keyword evidence="12 18" id="KW-0675">Receptor</keyword>
<evidence type="ECO:0000256" key="14">
    <source>
        <dbReference type="PROSITE-ProRule" id="PRU01360"/>
    </source>
</evidence>
<dbReference type="CDD" id="cd01347">
    <property type="entry name" value="ligand_gated_channel"/>
    <property type="match status" value="1"/>
</dbReference>
<dbReference type="Proteomes" id="UP001225906">
    <property type="component" value="Unassembled WGS sequence"/>
</dbReference>
<keyword evidence="19" id="KW-1185">Reference proteome</keyword>
<reference evidence="19" key="1">
    <citation type="journal article" date="2019" name="Int. J. Syst. Evol. Microbiol.">
        <title>The Global Catalogue of Microorganisms (GCM) 10K type strain sequencing project: providing services to taxonomists for standard genome sequencing and annotation.</title>
        <authorList>
            <consortium name="The Broad Institute Genomics Platform"/>
            <consortium name="The Broad Institute Genome Sequencing Center for Infectious Disease"/>
            <person name="Wu L."/>
            <person name="Ma J."/>
        </authorList>
    </citation>
    <scope>NUCLEOTIDE SEQUENCE [LARGE SCALE GENOMIC DNA]</scope>
    <source>
        <strain evidence="19">VKM B-3159</strain>
    </source>
</reference>
<dbReference type="InterPro" id="IPR039426">
    <property type="entry name" value="TonB-dep_rcpt-like"/>
</dbReference>
<feature type="chain" id="PRO_5045137905" evidence="16">
    <location>
        <begin position="34"/>
        <end position="818"/>
    </location>
</feature>
<keyword evidence="6 14" id="KW-0812">Transmembrane</keyword>
<dbReference type="RefSeq" id="WP_306390042.1">
    <property type="nucleotide sequence ID" value="NZ_JAVCAP010000021.1"/>
</dbReference>
<organism evidence="18 19">
    <name type="scientific">Methylophilus aquaticus</name>
    <dbReference type="NCBI Taxonomy" id="1971610"/>
    <lineage>
        <taxon>Bacteria</taxon>
        <taxon>Pseudomonadati</taxon>
        <taxon>Pseudomonadota</taxon>
        <taxon>Betaproteobacteria</taxon>
        <taxon>Nitrosomonadales</taxon>
        <taxon>Methylophilaceae</taxon>
        <taxon>Methylophilus</taxon>
    </lineage>
</organism>
<evidence type="ECO:0000256" key="12">
    <source>
        <dbReference type="ARBA" id="ARBA00023170"/>
    </source>
</evidence>
<keyword evidence="5" id="KW-0410">Iron transport</keyword>
<comment type="similarity">
    <text evidence="2 14 15">Belongs to the TonB-dependent receptor family.</text>
</comment>
<evidence type="ECO:0000256" key="10">
    <source>
        <dbReference type="ARBA" id="ARBA00023077"/>
    </source>
</evidence>
<dbReference type="EMBL" id="JAVCAP010000021">
    <property type="protein sequence ID" value="MDP8568321.1"/>
    <property type="molecule type" value="Genomic_DNA"/>
</dbReference>
<evidence type="ECO:0000256" key="11">
    <source>
        <dbReference type="ARBA" id="ARBA00023136"/>
    </source>
</evidence>
<evidence type="ECO:0000256" key="8">
    <source>
        <dbReference type="ARBA" id="ARBA00023004"/>
    </source>
</evidence>
<dbReference type="Gene3D" id="3.55.50.30">
    <property type="match status" value="1"/>
</dbReference>
<evidence type="ECO:0000256" key="7">
    <source>
        <dbReference type="ARBA" id="ARBA00022729"/>
    </source>
</evidence>
<keyword evidence="13 14" id="KW-0998">Cell outer membrane</keyword>
<dbReference type="InterPro" id="IPR037066">
    <property type="entry name" value="Plug_dom_sf"/>
</dbReference>
<gene>
    <name evidence="18" type="ORF">Q9291_10715</name>
</gene>
<keyword evidence="11 14" id="KW-0472">Membrane</keyword>
<dbReference type="NCBIfam" id="TIGR01783">
    <property type="entry name" value="TonB-siderophor"/>
    <property type="match status" value="1"/>
</dbReference>
<dbReference type="Pfam" id="PF07715">
    <property type="entry name" value="Plug"/>
    <property type="match status" value="1"/>
</dbReference>
<dbReference type="InterPro" id="IPR036942">
    <property type="entry name" value="Beta-barrel_TonB_sf"/>
</dbReference>
<evidence type="ECO:0000256" key="6">
    <source>
        <dbReference type="ARBA" id="ARBA00022692"/>
    </source>
</evidence>
<evidence type="ECO:0000256" key="16">
    <source>
        <dbReference type="SAM" id="SignalP"/>
    </source>
</evidence>
<dbReference type="InterPro" id="IPR000531">
    <property type="entry name" value="Beta-barrel_TonB"/>
</dbReference>
<evidence type="ECO:0000313" key="19">
    <source>
        <dbReference type="Proteomes" id="UP001225906"/>
    </source>
</evidence>
<evidence type="ECO:0000256" key="5">
    <source>
        <dbReference type="ARBA" id="ARBA00022496"/>
    </source>
</evidence>
<keyword evidence="10 15" id="KW-0798">TonB box</keyword>
<dbReference type="Gene3D" id="2.40.170.20">
    <property type="entry name" value="TonB-dependent receptor, beta-barrel domain"/>
    <property type="match status" value="1"/>
</dbReference>
<keyword evidence="7 16" id="KW-0732">Signal</keyword>
<dbReference type="SUPFAM" id="SSF56935">
    <property type="entry name" value="Porins"/>
    <property type="match status" value="1"/>
</dbReference>
<dbReference type="InterPro" id="IPR010105">
    <property type="entry name" value="TonB_sidphr_rcpt"/>
</dbReference>
<dbReference type="PANTHER" id="PTHR32552:SF68">
    <property type="entry name" value="FERRICHROME OUTER MEMBRANE TRANSPORTER_PHAGE RECEPTOR"/>
    <property type="match status" value="1"/>
</dbReference>
<dbReference type="InterPro" id="IPR012910">
    <property type="entry name" value="Plug_dom"/>
</dbReference>
<sequence length="818" mass="88714">MTHYSLYRGQTGLKPLLLSLHLLWATVPTHAYAAPANHSIDSPKTGVVQAAIPEGKLAESLKLFALQAGVLIVMNDEALAGKTAPALYGSVSLAAGFDKLTQASGFVVLKTASGYIVKAGTPKSAAAGAPPIAETSDTVLPEVLVHDHYEPHSYRAQLPVSSATRSDHSIMDVPQTVDVVSGAAIEDRNALSIKDALAYTPGVTTSTGEGIREQFIIRGFSAIADTYVDGMRDGRNTFRDTFSLEQLEVVKGPAGVLYGRGSAGGLINLVSKKATANAFAKAGAMYGSYDASRLTLDINQPLTDNALFRVNAMIDDSDSFRSEVWSKKRGIAIASTLRLAEKVTLDLNAQHLVDKRVFDAGIPGIYGKPADVSTSTYYGGRNPGSSDNGSSEDNSLNADLKVAINDQVSLRNTTRYSYLNLERNQTTIDRLILNSAVPTVRLARSNFFSTQHDLTNRFEVLLKQHWLGIDHDWMVGTELSWEERDTISRGGTLANTFNISVYDPVLRQVPLLGSSIRRDGIYQTQTTSLYLQDMMRFNPQWVALLGVRKDWLDRNFDNRAGADYGRKDSFFSPRLGVVYQPDTQSSYYLSSSRSYQPGAATGVIDPGSVITPPEITTNFEIGSKYSLNQGKLQLGISLFKLIKENVPTRDPSDSTATLYVGEITSNGLELSALGDLGDGYSLQGGVTLLDARVTRSNNTTAPAVTPAVTATALEGKRAANAPELMATVWAMKKLNDQWRAGLGVRHMSESYASTTNAVQLPAYTVLDAGLYHEHGPWSLALNIRNLTDKTYYESSTNDLGILPGAPRLMQFTANYQFK</sequence>
<evidence type="ECO:0000256" key="2">
    <source>
        <dbReference type="ARBA" id="ARBA00009810"/>
    </source>
</evidence>
<evidence type="ECO:0000256" key="3">
    <source>
        <dbReference type="ARBA" id="ARBA00022448"/>
    </source>
</evidence>
<keyword evidence="8" id="KW-0408">Iron</keyword>
<keyword evidence="3 14" id="KW-0813">Transport</keyword>
<feature type="signal peptide" evidence="16">
    <location>
        <begin position="1"/>
        <end position="33"/>
    </location>
</feature>
<proteinExistence type="inferred from homology"/>
<protein>
    <submittedName>
        <fullName evidence="18">TonB-dependent siderophore receptor</fullName>
    </submittedName>
</protein>